<reference evidence="20 21" key="1">
    <citation type="submission" date="2021-03" db="EMBL/GenBank/DDBJ databases">
        <title>Genomic Encyclopedia of Type Strains, Phase IV (KMG-IV): sequencing the most valuable type-strain genomes for metagenomic binning, comparative biology and taxonomic classification.</title>
        <authorList>
            <person name="Goeker M."/>
        </authorList>
    </citation>
    <scope>NUCLEOTIDE SEQUENCE [LARGE SCALE GENOMIC DNA]</scope>
    <source>
        <strain evidence="20 21">DSM 24738</strain>
    </source>
</reference>
<keyword evidence="9 17" id="KW-0028">Amino-acid biosynthesis</keyword>
<dbReference type="NCBIfam" id="TIGR01357">
    <property type="entry name" value="aroB"/>
    <property type="match status" value="1"/>
</dbReference>
<comment type="catalytic activity">
    <reaction evidence="1 17">
        <text>7-phospho-2-dehydro-3-deoxy-D-arabino-heptonate = 3-dehydroquinate + phosphate</text>
        <dbReference type="Rhea" id="RHEA:21968"/>
        <dbReference type="ChEBI" id="CHEBI:32364"/>
        <dbReference type="ChEBI" id="CHEBI:43474"/>
        <dbReference type="ChEBI" id="CHEBI:58394"/>
        <dbReference type="EC" id="4.2.3.4"/>
    </reaction>
</comment>
<dbReference type="InterPro" id="IPR050071">
    <property type="entry name" value="Dehydroquinate_synthase"/>
</dbReference>
<dbReference type="PANTHER" id="PTHR43622">
    <property type="entry name" value="3-DEHYDROQUINATE SYNTHASE"/>
    <property type="match status" value="1"/>
</dbReference>
<evidence type="ECO:0000256" key="8">
    <source>
        <dbReference type="ARBA" id="ARBA00022490"/>
    </source>
</evidence>
<feature type="binding site" evidence="17">
    <location>
        <begin position="171"/>
        <end position="174"/>
    </location>
    <ligand>
        <name>NAD(+)</name>
        <dbReference type="ChEBI" id="CHEBI:57540"/>
    </ligand>
</feature>
<keyword evidence="14 17" id="KW-0057">Aromatic amino acid biosynthesis</keyword>
<dbReference type="InterPro" id="IPR030963">
    <property type="entry name" value="DHQ_synth_fam"/>
</dbReference>
<evidence type="ECO:0000256" key="2">
    <source>
        <dbReference type="ARBA" id="ARBA00001911"/>
    </source>
</evidence>
<feature type="domain" description="3-dehydroquinate synthase C-terminal" evidence="19">
    <location>
        <begin position="183"/>
        <end position="329"/>
    </location>
</feature>
<name>A0ABS4GTK3_9BACL</name>
<evidence type="ECO:0000256" key="10">
    <source>
        <dbReference type="ARBA" id="ARBA00022723"/>
    </source>
</evidence>
<proteinExistence type="inferred from homology"/>
<evidence type="ECO:0000256" key="4">
    <source>
        <dbReference type="ARBA" id="ARBA00004661"/>
    </source>
</evidence>
<dbReference type="InterPro" id="IPR056179">
    <property type="entry name" value="DHQS_C"/>
</dbReference>
<dbReference type="Proteomes" id="UP001519343">
    <property type="component" value="Unassembled WGS sequence"/>
</dbReference>
<evidence type="ECO:0000256" key="17">
    <source>
        <dbReference type="HAMAP-Rule" id="MF_00110"/>
    </source>
</evidence>
<keyword evidence="13 17" id="KW-0520">NAD</keyword>
<evidence type="ECO:0000256" key="14">
    <source>
        <dbReference type="ARBA" id="ARBA00023141"/>
    </source>
</evidence>
<dbReference type="CDD" id="cd08195">
    <property type="entry name" value="DHQS"/>
    <property type="match status" value="1"/>
</dbReference>
<sequence length="367" mass="40230">MEQLLVDLKERSYPILIGNGIFPLLPEELEKRGISTDRKLFIVTDDRVAPHYLNKVLDILQSKGYSCSYHIVPAGEKAKTLAQLEEVTTSALKAGMDRKSVFLALGGGVVGDLGGFCAATYMRGVPFVQIPTTLLAHDSSVGGKVAVNHPVGKNMIGAFHQPSLVFYDTETLQTLPSREIYAGFAEVVKHGLIWSKEFTDWLDKHAENLLNLQSPYIEQAIHQGCLIKSQVVSEDETEKGRRAILNLGHTFGHAMESLSHYGQLIHGEAVAIGMVAASLLAERIGLVDNSLGVSQRTIDILKKFKLPVRLADHFDPMEMLAAMKHDKKTSGGQLVFVLPKNIGSVEIVKGIADDQVIETLKILKEVN</sequence>
<dbReference type="Gene3D" id="3.40.50.1970">
    <property type="match status" value="1"/>
</dbReference>
<comment type="caution">
    <text evidence="17">Lacks conserved residue(s) required for the propagation of feature annotation.</text>
</comment>
<dbReference type="PANTHER" id="PTHR43622:SF7">
    <property type="entry name" value="3-DEHYDROQUINATE SYNTHASE, CHLOROPLASTIC"/>
    <property type="match status" value="1"/>
</dbReference>
<comment type="similarity">
    <text evidence="5 17">Belongs to the sugar phosphate cyclases superfamily. Dehydroquinate synthase family.</text>
</comment>
<evidence type="ECO:0000256" key="12">
    <source>
        <dbReference type="ARBA" id="ARBA00022833"/>
    </source>
</evidence>
<organism evidence="20 21">
    <name type="scientific">Ammoniphilus resinae</name>
    <dbReference type="NCBI Taxonomy" id="861532"/>
    <lineage>
        <taxon>Bacteria</taxon>
        <taxon>Bacillati</taxon>
        <taxon>Bacillota</taxon>
        <taxon>Bacilli</taxon>
        <taxon>Bacillales</taxon>
        <taxon>Paenibacillaceae</taxon>
        <taxon>Aneurinibacillus group</taxon>
        <taxon>Ammoniphilus</taxon>
    </lineage>
</organism>
<evidence type="ECO:0000256" key="9">
    <source>
        <dbReference type="ARBA" id="ARBA00022605"/>
    </source>
</evidence>
<dbReference type="PIRSF" id="PIRSF001455">
    <property type="entry name" value="DHQ_synth"/>
    <property type="match status" value="1"/>
</dbReference>
<dbReference type="Gene3D" id="1.20.1090.10">
    <property type="entry name" value="Dehydroquinate synthase-like - alpha domain"/>
    <property type="match status" value="1"/>
</dbReference>
<evidence type="ECO:0000256" key="5">
    <source>
        <dbReference type="ARBA" id="ARBA00005412"/>
    </source>
</evidence>
<dbReference type="InterPro" id="IPR030960">
    <property type="entry name" value="DHQS/DOIS_N"/>
</dbReference>
<dbReference type="Pfam" id="PF24621">
    <property type="entry name" value="DHQS_C"/>
    <property type="match status" value="1"/>
</dbReference>
<evidence type="ECO:0000256" key="1">
    <source>
        <dbReference type="ARBA" id="ARBA00001393"/>
    </source>
</evidence>
<dbReference type="HAMAP" id="MF_00110">
    <property type="entry name" value="DHQ_synthase"/>
    <property type="match status" value="1"/>
</dbReference>
<feature type="binding site" evidence="17">
    <location>
        <position position="266"/>
    </location>
    <ligand>
        <name>Zn(2+)</name>
        <dbReference type="ChEBI" id="CHEBI:29105"/>
    </ligand>
</feature>
<evidence type="ECO:0000313" key="20">
    <source>
        <dbReference type="EMBL" id="MBP1933447.1"/>
    </source>
</evidence>
<comment type="subcellular location">
    <subcellularLocation>
        <location evidence="3 17">Cytoplasm</location>
    </subcellularLocation>
</comment>
<protein>
    <recommendedName>
        <fullName evidence="7 17">3-dehydroquinate synthase</fullName>
        <shortName evidence="17">DHQS</shortName>
        <ecNumber evidence="6 17">4.2.3.4</ecNumber>
    </recommendedName>
</protein>
<evidence type="ECO:0000256" key="15">
    <source>
        <dbReference type="ARBA" id="ARBA00023239"/>
    </source>
</evidence>
<keyword evidence="10 17" id="KW-0479">Metal-binding</keyword>
<evidence type="ECO:0000256" key="3">
    <source>
        <dbReference type="ARBA" id="ARBA00004496"/>
    </source>
</evidence>
<dbReference type="SUPFAM" id="SSF56796">
    <property type="entry name" value="Dehydroquinate synthase-like"/>
    <property type="match status" value="1"/>
</dbReference>
<comment type="function">
    <text evidence="17">Catalyzes the conversion of 3-deoxy-D-arabino-heptulosonate 7-phosphate (DAHP) to dehydroquinate (DHQ).</text>
</comment>
<dbReference type="GO" id="GO:0003856">
    <property type="term" value="F:3-dehydroquinate synthase activity"/>
    <property type="evidence" value="ECO:0007669"/>
    <property type="project" value="UniProtKB-EC"/>
</dbReference>
<keyword evidence="21" id="KW-1185">Reference proteome</keyword>
<feature type="domain" description="3-dehydroquinate synthase N-terminal" evidence="18">
    <location>
        <begin position="71"/>
        <end position="180"/>
    </location>
</feature>
<evidence type="ECO:0000256" key="7">
    <source>
        <dbReference type="ARBA" id="ARBA00017684"/>
    </source>
</evidence>
<comment type="caution">
    <text evidence="20">The sequence shown here is derived from an EMBL/GenBank/DDBJ whole genome shotgun (WGS) entry which is preliminary data.</text>
</comment>
<comment type="cofactor">
    <cofactor evidence="17">
        <name>Co(2+)</name>
        <dbReference type="ChEBI" id="CHEBI:48828"/>
    </cofactor>
    <cofactor evidence="17">
        <name>Zn(2+)</name>
        <dbReference type="ChEBI" id="CHEBI:29105"/>
    </cofactor>
    <text evidence="17">Binds 1 divalent metal cation per subunit. Can use either Co(2+) or Zn(2+).</text>
</comment>
<keyword evidence="12 17" id="KW-0862">Zinc</keyword>
<comment type="cofactor">
    <cofactor evidence="2 17">
        <name>NAD(+)</name>
        <dbReference type="ChEBI" id="CHEBI:57540"/>
    </cofactor>
</comment>
<evidence type="ECO:0000256" key="6">
    <source>
        <dbReference type="ARBA" id="ARBA00013031"/>
    </source>
</evidence>
<dbReference type="RefSeq" id="WP_209811462.1">
    <property type="nucleotide sequence ID" value="NZ_JAGGKT010000011.1"/>
</dbReference>
<comment type="pathway">
    <text evidence="4 17">Metabolic intermediate biosynthesis; chorismate biosynthesis; chorismate from D-erythrose 4-phosphate and phosphoenolpyruvate: step 2/7.</text>
</comment>
<dbReference type="EC" id="4.2.3.4" evidence="6 17"/>
<gene>
    <name evidence="17" type="primary">aroB</name>
    <name evidence="20" type="ORF">J2Z37_003460</name>
</gene>
<dbReference type="InterPro" id="IPR016037">
    <property type="entry name" value="DHQ_synth_AroB"/>
</dbReference>
<dbReference type="Pfam" id="PF01761">
    <property type="entry name" value="DHQ_synthase"/>
    <property type="match status" value="1"/>
</dbReference>
<keyword evidence="16 17" id="KW-0170">Cobalt</keyword>
<feature type="binding site" evidence="17">
    <location>
        <begin position="132"/>
        <end position="133"/>
    </location>
    <ligand>
        <name>NAD(+)</name>
        <dbReference type="ChEBI" id="CHEBI:57540"/>
    </ligand>
</feature>
<evidence type="ECO:0000259" key="18">
    <source>
        <dbReference type="Pfam" id="PF01761"/>
    </source>
</evidence>
<dbReference type="EMBL" id="JAGGKT010000011">
    <property type="protein sequence ID" value="MBP1933447.1"/>
    <property type="molecule type" value="Genomic_DNA"/>
</dbReference>
<feature type="binding site" evidence="17">
    <location>
        <position position="249"/>
    </location>
    <ligand>
        <name>Zn(2+)</name>
        <dbReference type="ChEBI" id="CHEBI:29105"/>
    </ligand>
</feature>
<evidence type="ECO:0000313" key="21">
    <source>
        <dbReference type="Proteomes" id="UP001519343"/>
    </source>
</evidence>
<evidence type="ECO:0000259" key="19">
    <source>
        <dbReference type="Pfam" id="PF24621"/>
    </source>
</evidence>
<evidence type="ECO:0000256" key="13">
    <source>
        <dbReference type="ARBA" id="ARBA00023027"/>
    </source>
</evidence>
<feature type="binding site" evidence="17">
    <location>
        <position position="144"/>
    </location>
    <ligand>
        <name>NAD(+)</name>
        <dbReference type="ChEBI" id="CHEBI:57540"/>
    </ligand>
</feature>
<keyword evidence="11 17" id="KW-0547">Nucleotide-binding</keyword>
<accession>A0ABS4GTK3</accession>
<feature type="binding site" evidence="17">
    <location>
        <position position="186"/>
    </location>
    <ligand>
        <name>Zn(2+)</name>
        <dbReference type="ChEBI" id="CHEBI:29105"/>
    </ligand>
</feature>
<evidence type="ECO:0000256" key="11">
    <source>
        <dbReference type="ARBA" id="ARBA00022741"/>
    </source>
</evidence>
<keyword evidence="8 17" id="KW-0963">Cytoplasm</keyword>
<feature type="binding site" evidence="17">
    <location>
        <begin position="108"/>
        <end position="112"/>
    </location>
    <ligand>
        <name>NAD(+)</name>
        <dbReference type="ChEBI" id="CHEBI:57540"/>
    </ligand>
</feature>
<keyword evidence="15 17" id="KW-0456">Lyase</keyword>
<feature type="binding site" evidence="17">
    <location>
        <position position="153"/>
    </location>
    <ligand>
        <name>NAD(+)</name>
        <dbReference type="ChEBI" id="CHEBI:57540"/>
    </ligand>
</feature>
<evidence type="ECO:0000256" key="16">
    <source>
        <dbReference type="ARBA" id="ARBA00023285"/>
    </source>
</evidence>